<dbReference type="GeneID" id="95799648"/>
<dbReference type="EMBL" id="JACHMS010000002">
    <property type="protein sequence ID" value="MBB4717863.1"/>
    <property type="molecule type" value="Genomic_DNA"/>
</dbReference>
<evidence type="ECO:0000313" key="2">
    <source>
        <dbReference type="EMBL" id="MBB4717854.1"/>
    </source>
</evidence>
<sequence length="79" mass="8488">MHHQDHDQDQVLAAVLAALLLVGVTLIARELFGLWPAVVVGMGPVVAVYCGPPAARRIAVAVEVRRFRRRIAAHGRTAG</sequence>
<keyword evidence="1" id="KW-0812">Transmembrane</keyword>
<keyword evidence="4" id="KW-1185">Reference proteome</keyword>
<reference evidence="3 4" key="1">
    <citation type="submission" date="2020-08" db="EMBL/GenBank/DDBJ databases">
        <title>Sequencing the genomes of 1000 actinobacteria strains.</title>
        <authorList>
            <person name="Klenk H.-P."/>
        </authorList>
    </citation>
    <scope>NUCLEOTIDE SEQUENCE [LARGE SCALE GENOMIC DNA]</scope>
    <source>
        <strain evidence="3 4">DSM 40483</strain>
    </source>
</reference>
<dbReference type="AlphaFoldDB" id="A0A7W7DVS5"/>
<proteinExistence type="predicted"/>
<dbReference type="RefSeq" id="WP_184918206.1">
    <property type="nucleotide sequence ID" value="NZ_JACHMS010000002.1"/>
</dbReference>
<feature type="transmembrane region" description="Helical" evidence="1">
    <location>
        <begin position="34"/>
        <end position="51"/>
    </location>
</feature>
<organism evidence="3 4">
    <name type="scientific">Streptomyces luteogriseus</name>
    <dbReference type="NCBI Taxonomy" id="68233"/>
    <lineage>
        <taxon>Bacteria</taxon>
        <taxon>Bacillati</taxon>
        <taxon>Actinomycetota</taxon>
        <taxon>Actinomycetes</taxon>
        <taxon>Kitasatosporales</taxon>
        <taxon>Streptomycetaceae</taxon>
        <taxon>Streptomyces</taxon>
    </lineage>
</organism>
<dbReference type="Proteomes" id="UP000565089">
    <property type="component" value="Unassembled WGS sequence"/>
</dbReference>
<evidence type="ECO:0000313" key="4">
    <source>
        <dbReference type="Proteomes" id="UP000565089"/>
    </source>
</evidence>
<evidence type="ECO:0000313" key="3">
    <source>
        <dbReference type="EMBL" id="MBB4717863.1"/>
    </source>
</evidence>
<comment type="caution">
    <text evidence="3">The sequence shown here is derived from an EMBL/GenBank/DDBJ whole genome shotgun (WGS) entry which is preliminary data.</text>
</comment>
<protein>
    <submittedName>
        <fullName evidence="3">Uncharacterized protein</fullName>
    </submittedName>
</protein>
<name>A0A7W7DVS5_9ACTN</name>
<keyword evidence="1" id="KW-0472">Membrane</keyword>
<evidence type="ECO:0000256" key="1">
    <source>
        <dbReference type="SAM" id="Phobius"/>
    </source>
</evidence>
<accession>A0A7W7DVS5</accession>
<feature type="transmembrane region" description="Helical" evidence="1">
    <location>
        <begin position="12"/>
        <end position="28"/>
    </location>
</feature>
<dbReference type="EMBL" id="JACHMS010000002">
    <property type="protein sequence ID" value="MBB4717854.1"/>
    <property type="molecule type" value="Genomic_DNA"/>
</dbReference>
<keyword evidence="1" id="KW-1133">Transmembrane helix</keyword>
<gene>
    <name evidence="2" type="ORF">BJ965_007832</name>
    <name evidence="3" type="ORF">BJ965_007841</name>
</gene>